<dbReference type="PANTHER" id="PTHR47331">
    <property type="entry name" value="PHD-TYPE DOMAIN-CONTAINING PROTEIN"/>
    <property type="match status" value="1"/>
</dbReference>
<organism evidence="1 2">
    <name type="scientific">Mytilus coruscus</name>
    <name type="common">Sea mussel</name>
    <dbReference type="NCBI Taxonomy" id="42192"/>
    <lineage>
        <taxon>Eukaryota</taxon>
        <taxon>Metazoa</taxon>
        <taxon>Spiralia</taxon>
        <taxon>Lophotrochozoa</taxon>
        <taxon>Mollusca</taxon>
        <taxon>Bivalvia</taxon>
        <taxon>Autobranchia</taxon>
        <taxon>Pteriomorphia</taxon>
        <taxon>Mytilida</taxon>
        <taxon>Mytiloidea</taxon>
        <taxon>Mytilidae</taxon>
        <taxon>Mytilinae</taxon>
        <taxon>Mytilus</taxon>
    </lineage>
</organism>
<gene>
    <name evidence="1" type="ORF">MCOR_27335</name>
</gene>
<proteinExistence type="predicted"/>
<protein>
    <submittedName>
        <fullName evidence="1">Uncharacterized protein</fullName>
    </submittedName>
</protein>
<dbReference type="InterPro" id="IPR008042">
    <property type="entry name" value="Retrotrans_Pao"/>
</dbReference>
<sequence>MEHVPKEQFNRNDGRVWYIPHHGVYHSQKPDKIRIVFDCSATYMGVSLNKQLLQGPDLTNNLLGVLIRFREEKVAILGDIEAMFHQVKVPPLDRDCLRFFWWPNGNFENEPEHYRMTVHLFGATSSPSCCNYALKRTAEDFGGFHMTKWISNSPLVIKSIPEEERSKEVKQWSLEDDLPVERALGVQWFIETDTLGFRIKCKEKIATRRSILSITSSVYDPLGIISPYVLNAKSILQGLCRQGFSWDKELTGTDLKKWNDWLDQLSDFENVRIDRCYKPKNFGKVVSSQLHCFSDASEIGYGMVFYLRLVDDEGMIHCSFVLGKSRVAPLKKVTIPRMELTAATRAVKLSKVILEELNYSIDKTFFWTDSMSVLRYINNQNIRFHTFVANRLEVIHEATIVDQWKYINTKLNPADYASRGMAVSKFESNPDWFNGPEYLWRPEIEWPEWHIDKTIIDEDNEVKRVVNTTILSNEHHGLDRLFSLFSEWKKLKKITSWLFIALDNFRKLIKERKHIKTNVIQKMRTQWIFRMN</sequence>
<dbReference type="EMBL" id="CACVKT020004974">
    <property type="protein sequence ID" value="CAC5392398.1"/>
    <property type="molecule type" value="Genomic_DNA"/>
</dbReference>
<dbReference type="CDD" id="cd01644">
    <property type="entry name" value="RT_pepA17"/>
    <property type="match status" value="1"/>
</dbReference>
<dbReference type="Proteomes" id="UP000507470">
    <property type="component" value="Unassembled WGS sequence"/>
</dbReference>
<dbReference type="AlphaFoldDB" id="A0A6J8C7H2"/>
<accession>A0A6J8C7H2</accession>
<dbReference type="InterPro" id="IPR043502">
    <property type="entry name" value="DNA/RNA_pol_sf"/>
</dbReference>
<dbReference type="SUPFAM" id="SSF56672">
    <property type="entry name" value="DNA/RNA polymerases"/>
    <property type="match status" value="1"/>
</dbReference>
<evidence type="ECO:0000313" key="2">
    <source>
        <dbReference type="Proteomes" id="UP000507470"/>
    </source>
</evidence>
<reference evidence="1 2" key="1">
    <citation type="submission" date="2020-06" db="EMBL/GenBank/DDBJ databases">
        <authorList>
            <person name="Li R."/>
            <person name="Bekaert M."/>
        </authorList>
    </citation>
    <scope>NUCLEOTIDE SEQUENCE [LARGE SCALE GENOMIC DNA]</scope>
    <source>
        <strain evidence="2">wild</strain>
    </source>
</reference>
<evidence type="ECO:0000313" key="1">
    <source>
        <dbReference type="EMBL" id="CAC5392398.1"/>
    </source>
</evidence>
<dbReference type="OrthoDB" id="10057690at2759"/>
<dbReference type="PANTHER" id="PTHR47331:SF1">
    <property type="entry name" value="GAG-LIKE PROTEIN"/>
    <property type="match status" value="1"/>
</dbReference>
<dbReference type="Pfam" id="PF05380">
    <property type="entry name" value="Peptidase_A17"/>
    <property type="match status" value="1"/>
</dbReference>
<keyword evidence="2" id="KW-1185">Reference proteome</keyword>
<name>A0A6J8C7H2_MYTCO</name>